<feature type="transmembrane region" description="Helical" evidence="8">
    <location>
        <begin position="95"/>
        <end position="118"/>
    </location>
</feature>
<evidence type="ECO:0000256" key="5">
    <source>
        <dbReference type="ARBA" id="ARBA00023136"/>
    </source>
</evidence>
<evidence type="ECO:0000313" key="10">
    <source>
        <dbReference type="EMBL" id="MFH8551559.1"/>
    </source>
</evidence>
<dbReference type="PANTHER" id="PTHR42718:SF9">
    <property type="entry name" value="MAJOR FACILITATOR SUPERFAMILY MULTIDRUG TRANSPORTER MFSC"/>
    <property type="match status" value="1"/>
</dbReference>
<dbReference type="CDD" id="cd17321">
    <property type="entry name" value="MFS_MMR_MDR_like"/>
    <property type="match status" value="1"/>
</dbReference>
<dbReference type="Pfam" id="PF07690">
    <property type="entry name" value="MFS_1"/>
    <property type="match status" value="1"/>
</dbReference>
<feature type="transmembrane region" description="Helical" evidence="8">
    <location>
        <begin position="213"/>
        <end position="233"/>
    </location>
</feature>
<gene>
    <name evidence="10" type="ORF">ACH4F9_41935</name>
</gene>
<keyword evidence="11" id="KW-1185">Reference proteome</keyword>
<evidence type="ECO:0000256" key="8">
    <source>
        <dbReference type="SAM" id="Phobius"/>
    </source>
</evidence>
<evidence type="ECO:0000256" key="4">
    <source>
        <dbReference type="ARBA" id="ARBA00022989"/>
    </source>
</evidence>
<reference evidence="10 11" key="1">
    <citation type="submission" date="2024-10" db="EMBL/GenBank/DDBJ databases">
        <title>The Natural Products Discovery Center: Release of the First 8490 Sequenced Strains for Exploring Actinobacteria Biosynthetic Diversity.</title>
        <authorList>
            <person name="Kalkreuter E."/>
            <person name="Kautsar S.A."/>
            <person name="Yang D."/>
            <person name="Bader C.D."/>
            <person name="Teijaro C.N."/>
            <person name="Fluegel L."/>
            <person name="Davis C.M."/>
            <person name="Simpson J.R."/>
            <person name="Lauterbach L."/>
            <person name="Steele A.D."/>
            <person name="Gui C."/>
            <person name="Meng S."/>
            <person name="Li G."/>
            <person name="Viehrig K."/>
            <person name="Ye F."/>
            <person name="Su P."/>
            <person name="Kiefer A.F."/>
            <person name="Nichols A."/>
            <person name="Cepeda A.J."/>
            <person name="Yan W."/>
            <person name="Fan B."/>
            <person name="Jiang Y."/>
            <person name="Adhikari A."/>
            <person name="Zheng C.-J."/>
            <person name="Schuster L."/>
            <person name="Cowan T.M."/>
            <person name="Smanski M.J."/>
            <person name="Chevrette M.G."/>
            <person name="De Carvalho L.P.S."/>
            <person name="Shen B."/>
        </authorList>
    </citation>
    <scope>NUCLEOTIDE SEQUENCE [LARGE SCALE GENOMIC DNA]</scope>
    <source>
        <strain evidence="10 11">NPDC017990</strain>
    </source>
</reference>
<comment type="subcellular location">
    <subcellularLocation>
        <location evidence="1">Cell membrane</location>
        <topology evidence="1">Multi-pass membrane protein</topology>
    </subcellularLocation>
</comment>
<dbReference type="InterPro" id="IPR036259">
    <property type="entry name" value="MFS_trans_sf"/>
</dbReference>
<organism evidence="10 11">
    <name type="scientific">Streptomyces longisporoflavus</name>
    <dbReference type="NCBI Taxonomy" id="28044"/>
    <lineage>
        <taxon>Bacteria</taxon>
        <taxon>Bacillati</taxon>
        <taxon>Actinomycetota</taxon>
        <taxon>Actinomycetes</taxon>
        <taxon>Kitasatosporales</taxon>
        <taxon>Streptomycetaceae</taxon>
        <taxon>Streptomyces</taxon>
    </lineage>
</organism>
<feature type="transmembrane region" description="Helical" evidence="8">
    <location>
        <begin position="71"/>
        <end position="88"/>
    </location>
</feature>
<evidence type="ECO:0000256" key="3">
    <source>
        <dbReference type="ARBA" id="ARBA00022692"/>
    </source>
</evidence>
<evidence type="ECO:0000256" key="6">
    <source>
        <dbReference type="ARBA" id="ARBA00023251"/>
    </source>
</evidence>
<feature type="transmembrane region" description="Helical" evidence="8">
    <location>
        <begin position="124"/>
        <end position="142"/>
    </location>
</feature>
<dbReference type="PROSITE" id="PS50850">
    <property type="entry name" value="MFS"/>
    <property type="match status" value="1"/>
</dbReference>
<feature type="transmembrane region" description="Helical" evidence="8">
    <location>
        <begin position="239"/>
        <end position="262"/>
    </location>
</feature>
<dbReference type="PANTHER" id="PTHR42718">
    <property type="entry name" value="MAJOR FACILITATOR SUPERFAMILY MULTIDRUG TRANSPORTER MFSC"/>
    <property type="match status" value="1"/>
</dbReference>
<evidence type="ECO:0000313" key="11">
    <source>
        <dbReference type="Proteomes" id="UP001610818"/>
    </source>
</evidence>
<feature type="transmembrane region" description="Helical" evidence="8">
    <location>
        <begin position="346"/>
        <end position="365"/>
    </location>
</feature>
<proteinExistence type="predicted"/>
<keyword evidence="6" id="KW-0046">Antibiotic resistance</keyword>
<evidence type="ECO:0000256" key="2">
    <source>
        <dbReference type="ARBA" id="ARBA00022448"/>
    </source>
</evidence>
<name>A0ABW7R5C1_9ACTN</name>
<feature type="transmembrane region" description="Helical" evidence="8">
    <location>
        <begin position="283"/>
        <end position="306"/>
    </location>
</feature>
<evidence type="ECO:0000256" key="1">
    <source>
        <dbReference type="ARBA" id="ARBA00004651"/>
    </source>
</evidence>
<dbReference type="Gene3D" id="1.20.1250.20">
    <property type="entry name" value="MFS general substrate transporter like domains"/>
    <property type="match status" value="1"/>
</dbReference>
<keyword evidence="5 8" id="KW-0472">Membrane</keyword>
<dbReference type="Proteomes" id="UP001610818">
    <property type="component" value="Unassembled WGS sequence"/>
</dbReference>
<dbReference type="InterPro" id="IPR020846">
    <property type="entry name" value="MFS_dom"/>
</dbReference>
<protein>
    <submittedName>
        <fullName evidence="10">MFS transporter</fullName>
    </submittedName>
</protein>
<comment type="caution">
    <text evidence="10">The sequence shown here is derived from an EMBL/GenBank/DDBJ whole genome shotgun (WGS) entry which is preliminary data.</text>
</comment>
<feature type="transmembrane region" description="Helical" evidence="8">
    <location>
        <begin position="410"/>
        <end position="431"/>
    </location>
</feature>
<feature type="transmembrane region" description="Helical" evidence="8">
    <location>
        <begin position="182"/>
        <end position="201"/>
    </location>
</feature>
<dbReference type="SUPFAM" id="SSF103473">
    <property type="entry name" value="MFS general substrate transporter"/>
    <property type="match status" value="1"/>
</dbReference>
<feature type="transmembrane region" description="Helical" evidence="8">
    <location>
        <begin position="27"/>
        <end position="51"/>
    </location>
</feature>
<feature type="domain" description="Major facilitator superfamily (MFS) profile" evidence="9">
    <location>
        <begin position="29"/>
        <end position="467"/>
    </location>
</feature>
<evidence type="ECO:0000259" key="9">
    <source>
        <dbReference type="PROSITE" id="PS50850"/>
    </source>
</evidence>
<sequence length="467" mass="48147">MTALTPKVRPATDSGRTDTTAPKGHPAVALGAALLGFTVITVDVSAVNIALPDIRATLQGGIAGQQWVVDAYTLMFAALMLSAGALADRTGARRAYAWGICLFTLASLACAVAPTIGFLIGARVAQGAAAAVVMPASLALIREAYDDPTRRARAVAMWSVGGTLAMAVGPVLGGIATEVSGWRVVFLINLPLGLLILGLLARVARSQRRPVSFDLPGQATALLAPAALTYAVIEGGHHGFASWPVLAALLVAVGAGIAFLAVEGRHRAPMVPLEMLRRRQVGVPLAAGFAISAGYYGTIFLLGLYYQQVLGLTAVQAGLLFVPIAAVTTAVSILSPRLAERYGTRFVITWGQIALAASLCVLLPFTAGTPLWLVLVLVLPFGVGAVTIPALTALLMNAVPRERTGTASGLLNALRQTGGAMAVAVFGTLLADQDGKFSVDGMRTSLVMAAVLLCVTAATSRLSLPRA</sequence>
<accession>A0ABW7R5C1</accession>
<feature type="transmembrane region" description="Helical" evidence="8">
    <location>
        <begin position="154"/>
        <end position="176"/>
    </location>
</feature>
<keyword evidence="2" id="KW-0813">Transport</keyword>
<evidence type="ECO:0000256" key="7">
    <source>
        <dbReference type="SAM" id="MobiDB-lite"/>
    </source>
</evidence>
<keyword evidence="4 8" id="KW-1133">Transmembrane helix</keyword>
<dbReference type="Gene3D" id="1.20.1720.10">
    <property type="entry name" value="Multidrug resistance protein D"/>
    <property type="match status" value="1"/>
</dbReference>
<dbReference type="EMBL" id="JBIRGQ010000013">
    <property type="protein sequence ID" value="MFH8551559.1"/>
    <property type="molecule type" value="Genomic_DNA"/>
</dbReference>
<feature type="transmembrane region" description="Helical" evidence="8">
    <location>
        <begin position="371"/>
        <end position="398"/>
    </location>
</feature>
<keyword evidence="3 8" id="KW-0812">Transmembrane</keyword>
<dbReference type="InterPro" id="IPR011701">
    <property type="entry name" value="MFS"/>
</dbReference>
<feature type="transmembrane region" description="Helical" evidence="8">
    <location>
        <begin position="443"/>
        <end position="464"/>
    </location>
</feature>
<feature type="transmembrane region" description="Helical" evidence="8">
    <location>
        <begin position="312"/>
        <end position="334"/>
    </location>
</feature>
<feature type="region of interest" description="Disordered" evidence="7">
    <location>
        <begin position="1"/>
        <end position="23"/>
    </location>
</feature>
<dbReference type="RefSeq" id="WP_397718548.1">
    <property type="nucleotide sequence ID" value="NZ_JBIRGN010000013.1"/>
</dbReference>